<comment type="caution">
    <text evidence="2">The sequence shown here is derived from an EMBL/GenBank/DDBJ whole genome shotgun (WGS) entry which is preliminary data.</text>
</comment>
<feature type="non-terminal residue" evidence="2">
    <location>
        <position position="82"/>
    </location>
</feature>
<dbReference type="AlphaFoldDB" id="A0A699XRZ3"/>
<feature type="compositionally biased region" description="Polar residues" evidence="1">
    <location>
        <begin position="72"/>
        <end position="82"/>
    </location>
</feature>
<proteinExistence type="predicted"/>
<evidence type="ECO:0000313" key="2">
    <source>
        <dbReference type="EMBL" id="GFD58804.1"/>
    </source>
</evidence>
<feature type="region of interest" description="Disordered" evidence="1">
    <location>
        <begin position="45"/>
        <end position="82"/>
    </location>
</feature>
<dbReference type="EMBL" id="BKCJ011857628">
    <property type="protein sequence ID" value="GFD58804.1"/>
    <property type="molecule type" value="Genomic_DNA"/>
</dbReference>
<feature type="compositionally biased region" description="Low complexity" evidence="1">
    <location>
        <begin position="61"/>
        <end position="71"/>
    </location>
</feature>
<organism evidence="2">
    <name type="scientific">Tanacetum cinerariifolium</name>
    <name type="common">Dalmatian daisy</name>
    <name type="synonym">Chrysanthemum cinerariifolium</name>
    <dbReference type="NCBI Taxonomy" id="118510"/>
    <lineage>
        <taxon>Eukaryota</taxon>
        <taxon>Viridiplantae</taxon>
        <taxon>Streptophyta</taxon>
        <taxon>Embryophyta</taxon>
        <taxon>Tracheophyta</taxon>
        <taxon>Spermatophyta</taxon>
        <taxon>Magnoliopsida</taxon>
        <taxon>eudicotyledons</taxon>
        <taxon>Gunneridae</taxon>
        <taxon>Pentapetalae</taxon>
        <taxon>asterids</taxon>
        <taxon>campanulids</taxon>
        <taxon>Asterales</taxon>
        <taxon>Asteraceae</taxon>
        <taxon>Asteroideae</taxon>
        <taxon>Anthemideae</taxon>
        <taxon>Anthemidinae</taxon>
        <taxon>Tanacetum</taxon>
    </lineage>
</organism>
<reference evidence="2" key="1">
    <citation type="journal article" date="2019" name="Sci. Rep.">
        <title>Draft genome of Tanacetum cinerariifolium, the natural source of mosquito coil.</title>
        <authorList>
            <person name="Yamashiro T."/>
            <person name="Shiraishi A."/>
            <person name="Satake H."/>
            <person name="Nakayama K."/>
        </authorList>
    </citation>
    <scope>NUCLEOTIDE SEQUENCE</scope>
</reference>
<name>A0A699XRZ3_TANCI</name>
<sequence>MFITIKLVSIHQNIQQFGVMLPIELTNEEIRNSETYKEYYAVASGAAPPKTKASARKIKSSSDTSITPPTTAGTRLSTFAKG</sequence>
<protein>
    <submittedName>
        <fullName evidence="2">Uncharacterized protein</fullName>
    </submittedName>
</protein>
<gene>
    <name evidence="2" type="ORF">Tci_930773</name>
</gene>
<evidence type="ECO:0000256" key="1">
    <source>
        <dbReference type="SAM" id="MobiDB-lite"/>
    </source>
</evidence>
<accession>A0A699XRZ3</accession>